<organism evidence="2 3">
    <name type="scientific">Leucosporidium creatinivorum</name>
    <dbReference type="NCBI Taxonomy" id="106004"/>
    <lineage>
        <taxon>Eukaryota</taxon>
        <taxon>Fungi</taxon>
        <taxon>Dikarya</taxon>
        <taxon>Basidiomycota</taxon>
        <taxon>Pucciniomycotina</taxon>
        <taxon>Microbotryomycetes</taxon>
        <taxon>Leucosporidiales</taxon>
        <taxon>Leucosporidium</taxon>
    </lineage>
</organism>
<keyword evidence="1" id="KW-0175">Coiled coil</keyword>
<keyword evidence="3" id="KW-1185">Reference proteome</keyword>
<evidence type="ECO:0000313" key="3">
    <source>
        <dbReference type="Proteomes" id="UP000193467"/>
    </source>
</evidence>
<evidence type="ECO:0000313" key="2">
    <source>
        <dbReference type="EMBL" id="ORY76558.1"/>
    </source>
</evidence>
<accession>A0A1Y2EYA0</accession>
<name>A0A1Y2EYA0_9BASI</name>
<protein>
    <submittedName>
        <fullName evidence="2">Uncharacterized protein</fullName>
    </submittedName>
</protein>
<sequence length="203" mass="22904">MPKPETVNNKLRRRHQADFDTKIAERKERHELEDVQLTIARLEKQLAELEPEAQEKKSSQPVAELEAEIAEQVVARERAEAELLKLESAAKLVEEKEAELKEVQEELRSKEAELEDINSKIVILEGTLERVRTRAGEGEQLSAEGEFVPGVERKATSVHQSLAAESDSSALRLEHFLRPLVFLSLLMQIAGLAQGEKIVRTLL</sequence>
<proteinExistence type="predicted"/>
<gene>
    <name evidence="2" type="ORF">BCR35DRAFT_332814</name>
</gene>
<feature type="coiled-coil region" evidence="1">
    <location>
        <begin position="25"/>
        <end position="134"/>
    </location>
</feature>
<dbReference type="InParanoid" id="A0A1Y2EYA0"/>
<dbReference type="Proteomes" id="UP000193467">
    <property type="component" value="Unassembled WGS sequence"/>
</dbReference>
<evidence type="ECO:0000256" key="1">
    <source>
        <dbReference type="SAM" id="Coils"/>
    </source>
</evidence>
<reference evidence="2 3" key="1">
    <citation type="submission" date="2016-07" db="EMBL/GenBank/DDBJ databases">
        <title>Pervasive Adenine N6-methylation of Active Genes in Fungi.</title>
        <authorList>
            <consortium name="DOE Joint Genome Institute"/>
            <person name="Mondo S.J."/>
            <person name="Dannebaum R.O."/>
            <person name="Kuo R.C."/>
            <person name="Labutti K."/>
            <person name="Haridas S."/>
            <person name="Kuo A."/>
            <person name="Salamov A."/>
            <person name="Ahrendt S.R."/>
            <person name="Lipzen A."/>
            <person name="Sullivan W."/>
            <person name="Andreopoulos W.B."/>
            <person name="Clum A."/>
            <person name="Lindquist E."/>
            <person name="Daum C."/>
            <person name="Ramamoorthy G.K."/>
            <person name="Gryganskyi A."/>
            <person name="Culley D."/>
            <person name="Magnuson J.K."/>
            <person name="James T.Y."/>
            <person name="O'Malley M.A."/>
            <person name="Stajich J.E."/>
            <person name="Spatafora J.W."/>
            <person name="Visel A."/>
            <person name="Grigoriev I.V."/>
        </authorList>
    </citation>
    <scope>NUCLEOTIDE SEQUENCE [LARGE SCALE GENOMIC DNA]</scope>
    <source>
        <strain evidence="2 3">62-1032</strain>
    </source>
</reference>
<comment type="caution">
    <text evidence="2">The sequence shown here is derived from an EMBL/GenBank/DDBJ whole genome shotgun (WGS) entry which is preliminary data.</text>
</comment>
<dbReference type="AlphaFoldDB" id="A0A1Y2EYA0"/>
<dbReference type="EMBL" id="MCGR01000034">
    <property type="protein sequence ID" value="ORY76558.1"/>
    <property type="molecule type" value="Genomic_DNA"/>
</dbReference>